<keyword evidence="2" id="KW-1133">Transmembrane helix</keyword>
<evidence type="ECO:0000256" key="1">
    <source>
        <dbReference type="SAM" id="MobiDB-lite"/>
    </source>
</evidence>
<evidence type="ECO:0000313" key="3">
    <source>
        <dbReference type="EMBL" id="MBP2369230.1"/>
    </source>
</evidence>
<gene>
    <name evidence="3" type="ORF">JOF36_004926</name>
</gene>
<accession>A0ABS4VZ54</accession>
<feature type="region of interest" description="Disordered" evidence="1">
    <location>
        <begin position="1"/>
        <end position="101"/>
    </location>
</feature>
<feature type="transmembrane region" description="Helical" evidence="2">
    <location>
        <begin position="110"/>
        <end position="131"/>
    </location>
</feature>
<dbReference type="RefSeq" id="WP_210031113.1">
    <property type="nucleotide sequence ID" value="NZ_JAGINU010000001.1"/>
</dbReference>
<protein>
    <submittedName>
        <fullName evidence="3">Uncharacterized protein</fullName>
    </submittedName>
</protein>
<feature type="transmembrane region" description="Helical" evidence="2">
    <location>
        <begin position="137"/>
        <end position="157"/>
    </location>
</feature>
<dbReference type="EMBL" id="JAGINU010000001">
    <property type="protein sequence ID" value="MBP2369230.1"/>
    <property type="molecule type" value="Genomic_DNA"/>
</dbReference>
<evidence type="ECO:0000313" key="4">
    <source>
        <dbReference type="Proteomes" id="UP001519295"/>
    </source>
</evidence>
<feature type="transmembrane region" description="Helical" evidence="2">
    <location>
        <begin position="169"/>
        <end position="188"/>
    </location>
</feature>
<proteinExistence type="predicted"/>
<sequence>MSGERGPGGPPEDDDRPPSWQGAPGYSGIDPGAFGPYTSTPGEPGYPGIDLDGLGPHTSRPGEPGYPSIDPDGLGPHAPLPGAPPYPPGTEPERAAVADRASAPPPIGSVLPRCVAAGAGWAAVALLLALFTGVASWPLRGLALLVPWGLTAAALLLPARRGAGPGGLVALAFGPFWLLHALLVGLLGW</sequence>
<evidence type="ECO:0000256" key="2">
    <source>
        <dbReference type="SAM" id="Phobius"/>
    </source>
</evidence>
<comment type="caution">
    <text evidence="3">The sequence shown here is derived from an EMBL/GenBank/DDBJ whole genome shotgun (WGS) entry which is preliminary data.</text>
</comment>
<keyword evidence="2" id="KW-0472">Membrane</keyword>
<organism evidence="3 4">
    <name type="scientific">Pseudonocardia parietis</name>
    <dbReference type="NCBI Taxonomy" id="570936"/>
    <lineage>
        <taxon>Bacteria</taxon>
        <taxon>Bacillati</taxon>
        <taxon>Actinomycetota</taxon>
        <taxon>Actinomycetes</taxon>
        <taxon>Pseudonocardiales</taxon>
        <taxon>Pseudonocardiaceae</taxon>
        <taxon>Pseudonocardia</taxon>
    </lineage>
</organism>
<keyword evidence="2" id="KW-0812">Transmembrane</keyword>
<reference evidence="3 4" key="1">
    <citation type="submission" date="2021-03" db="EMBL/GenBank/DDBJ databases">
        <title>Sequencing the genomes of 1000 actinobacteria strains.</title>
        <authorList>
            <person name="Klenk H.-P."/>
        </authorList>
    </citation>
    <scope>NUCLEOTIDE SEQUENCE [LARGE SCALE GENOMIC DNA]</scope>
    <source>
        <strain evidence="3 4">DSM 45256</strain>
    </source>
</reference>
<feature type="compositionally biased region" description="Pro residues" evidence="1">
    <location>
        <begin position="78"/>
        <end position="90"/>
    </location>
</feature>
<keyword evidence="4" id="KW-1185">Reference proteome</keyword>
<dbReference type="Proteomes" id="UP001519295">
    <property type="component" value="Unassembled WGS sequence"/>
</dbReference>
<name>A0ABS4VZ54_9PSEU</name>